<dbReference type="InterPro" id="IPR027022">
    <property type="entry name" value="ABC_permease_BceB-typ"/>
</dbReference>
<dbReference type="EMBL" id="JAPQES010000001">
    <property type="protein sequence ID" value="MCY6369362.1"/>
    <property type="molecule type" value="Genomic_DNA"/>
</dbReference>
<evidence type="ECO:0000256" key="4">
    <source>
        <dbReference type="ARBA" id="ARBA00022989"/>
    </source>
</evidence>
<dbReference type="RefSeq" id="WP_268047690.1">
    <property type="nucleotide sequence ID" value="NZ_JAPQES010000001.1"/>
</dbReference>
<evidence type="ECO:0000259" key="7">
    <source>
        <dbReference type="Pfam" id="PF02687"/>
    </source>
</evidence>
<keyword evidence="2 6" id="KW-1003">Cell membrane</keyword>
<dbReference type="PIRSF" id="PIRSF018968">
    <property type="entry name" value="ABC_permease_BceB"/>
    <property type="match status" value="1"/>
</dbReference>
<feature type="transmembrane region" description="Helical" evidence="6">
    <location>
        <begin position="236"/>
        <end position="262"/>
    </location>
</feature>
<evidence type="ECO:0000256" key="2">
    <source>
        <dbReference type="ARBA" id="ARBA00022475"/>
    </source>
</evidence>
<evidence type="ECO:0000256" key="6">
    <source>
        <dbReference type="PIRNR" id="PIRNR018968"/>
    </source>
</evidence>
<keyword evidence="9" id="KW-1185">Reference proteome</keyword>
<keyword evidence="4 6" id="KW-1133">Transmembrane helix</keyword>
<sequence length="673" mass="76861">MYFKMAVNNIKKSFKDYAIYFITLTLAVCIFYNFNSIDSQTVMYEMNNYQLQSISVLSKGISYISIFISIVFGGLIIYANNSLVKKRKKEFGIYATLGMAKRKISLILICETLIVGIISLIVGLLLGIVLSQGISVLTGKLFEFTMTEYKFIVSMSTINKTIMYFGIMFMLVMIFNTIVVSKHKLIDMINASKKNEDLKLRKPIISVIIFILALIVLGRAYYLGWKFALTPKNTNFPLSIILGSLGTLLFFFGLAGVILVILRKSKKIYLKKLNIFVIKQFNNKINTNFISMAIICLMLFLTIVMLSSSLSFKHEVEKRLKNVMPFDAEIELRIPSDNKQEVKDIREALKKVGFELKDYYKYNIIDFYGTKVKTSSLLNEYANENLKKRLRNYAWELGAVKISQYNEMRKLRGESTIDLKENEVLLITDDVDENETLQNLIKNKKEIKIDNKNYIIKNNIGIKEDYYGLTAVVPDSLVKNMTKYSSKMHINVSEKNKEELDDAVREIEVKFKNVDYERDKLLKKYGFIISAYTKTGMDNKVKSAVGTYLYIGIYLGFVFLISSAAILAIQQLTEASDSLNRYKALKNFGASDDMINKSIFAQIFIHFMLPLGLALIHFAVALQIIKRMSEYAGVLTILDIGPTMMVTAGVIIIIYGGYFYATYLGYKNIVKNN</sequence>
<protein>
    <submittedName>
        <fullName evidence="8">FtsX-like permease family protein</fullName>
    </submittedName>
</protein>
<evidence type="ECO:0000313" key="8">
    <source>
        <dbReference type="EMBL" id="MCY6369362.1"/>
    </source>
</evidence>
<keyword evidence="5 6" id="KW-0472">Membrane</keyword>
<reference evidence="8" key="1">
    <citation type="submission" date="2022-12" db="EMBL/GenBank/DDBJ databases">
        <authorList>
            <person name="Wang J."/>
        </authorList>
    </citation>
    <scope>NUCLEOTIDE SEQUENCE</scope>
    <source>
        <strain evidence="8">HY-42-06</strain>
    </source>
</reference>
<dbReference type="PANTHER" id="PTHR46795:SF3">
    <property type="entry name" value="ABC TRANSPORTER PERMEASE"/>
    <property type="match status" value="1"/>
</dbReference>
<feature type="domain" description="ABC3 transporter permease C-terminal" evidence="7">
    <location>
        <begin position="64"/>
        <end position="179"/>
    </location>
</feature>
<keyword evidence="6" id="KW-0813">Transport</keyword>
<feature type="transmembrane region" description="Helical" evidence="6">
    <location>
        <begin position="106"/>
        <end position="130"/>
    </location>
</feature>
<gene>
    <name evidence="8" type="ORF">OXH55_01715</name>
</gene>
<feature type="transmembrane region" description="Helical" evidence="6">
    <location>
        <begin position="204"/>
        <end position="224"/>
    </location>
</feature>
<feature type="transmembrane region" description="Helical" evidence="6">
    <location>
        <begin position="162"/>
        <end position="183"/>
    </location>
</feature>
<comment type="similarity">
    <text evidence="6">Belongs to the ABC-4 integral membrane protein family.</text>
</comment>
<organism evidence="8 9">
    <name type="scientific">Clostridium ganghwense</name>
    <dbReference type="NCBI Taxonomy" id="312089"/>
    <lineage>
        <taxon>Bacteria</taxon>
        <taxon>Bacillati</taxon>
        <taxon>Bacillota</taxon>
        <taxon>Clostridia</taxon>
        <taxon>Eubacteriales</taxon>
        <taxon>Clostridiaceae</taxon>
        <taxon>Clostridium</taxon>
    </lineage>
</organism>
<comment type="subcellular location">
    <subcellularLocation>
        <location evidence="1 6">Cell membrane</location>
        <topology evidence="1 6">Multi-pass membrane protein</topology>
    </subcellularLocation>
</comment>
<evidence type="ECO:0000256" key="3">
    <source>
        <dbReference type="ARBA" id="ARBA00022692"/>
    </source>
</evidence>
<feature type="transmembrane region" description="Helical" evidence="6">
    <location>
        <begin position="603"/>
        <end position="625"/>
    </location>
</feature>
<feature type="transmembrane region" description="Helical" evidence="6">
    <location>
        <begin position="54"/>
        <end position="79"/>
    </location>
</feature>
<evidence type="ECO:0000313" key="9">
    <source>
        <dbReference type="Proteomes" id="UP001079657"/>
    </source>
</evidence>
<proteinExistence type="inferred from homology"/>
<dbReference type="InterPro" id="IPR052536">
    <property type="entry name" value="ABC-4_Integral_Memb_Prot"/>
</dbReference>
<feature type="transmembrane region" description="Helical" evidence="6">
    <location>
        <begin position="548"/>
        <end position="569"/>
    </location>
</feature>
<feature type="transmembrane region" description="Helical" evidence="6">
    <location>
        <begin position="17"/>
        <end position="34"/>
    </location>
</feature>
<evidence type="ECO:0000256" key="5">
    <source>
        <dbReference type="ARBA" id="ARBA00023136"/>
    </source>
</evidence>
<name>A0ABT4CJY8_9CLOT</name>
<evidence type="ECO:0000256" key="1">
    <source>
        <dbReference type="ARBA" id="ARBA00004651"/>
    </source>
</evidence>
<dbReference type="InterPro" id="IPR003838">
    <property type="entry name" value="ABC3_permease_C"/>
</dbReference>
<dbReference type="PANTHER" id="PTHR46795">
    <property type="entry name" value="ABC TRANSPORTER PERMEASE-RELATED-RELATED"/>
    <property type="match status" value="1"/>
</dbReference>
<comment type="caution">
    <text evidence="8">The sequence shown here is derived from an EMBL/GenBank/DDBJ whole genome shotgun (WGS) entry which is preliminary data.</text>
</comment>
<keyword evidence="3 6" id="KW-0812">Transmembrane</keyword>
<feature type="transmembrane region" description="Helical" evidence="6">
    <location>
        <begin position="289"/>
        <end position="312"/>
    </location>
</feature>
<dbReference type="Pfam" id="PF02687">
    <property type="entry name" value="FtsX"/>
    <property type="match status" value="1"/>
</dbReference>
<dbReference type="Proteomes" id="UP001079657">
    <property type="component" value="Unassembled WGS sequence"/>
</dbReference>
<feature type="transmembrane region" description="Helical" evidence="6">
    <location>
        <begin position="645"/>
        <end position="666"/>
    </location>
</feature>
<accession>A0ABT4CJY8</accession>